<dbReference type="PANTHER" id="PTHR46847:SF1">
    <property type="entry name" value="D-ALLOSE-BINDING PERIPLASMIC PROTEIN-RELATED"/>
    <property type="match status" value="1"/>
</dbReference>
<evidence type="ECO:0000256" key="1">
    <source>
        <dbReference type="ARBA" id="ARBA00004196"/>
    </source>
</evidence>
<dbReference type="GO" id="GO:0030313">
    <property type="term" value="C:cell envelope"/>
    <property type="evidence" value="ECO:0007669"/>
    <property type="project" value="UniProtKB-SubCell"/>
</dbReference>
<comment type="subcellular location">
    <subcellularLocation>
        <location evidence="1">Cell envelope</location>
    </subcellularLocation>
</comment>
<evidence type="ECO:0000256" key="3">
    <source>
        <dbReference type="ARBA" id="ARBA00022729"/>
    </source>
</evidence>
<name>A0A1B2EBB3_9HYPH</name>
<organism evidence="6">
    <name type="scientific">Microvirga ossetica</name>
    <dbReference type="NCBI Taxonomy" id="1882682"/>
    <lineage>
        <taxon>Bacteria</taxon>
        <taxon>Pseudomonadati</taxon>
        <taxon>Pseudomonadota</taxon>
        <taxon>Alphaproteobacteria</taxon>
        <taxon>Hyphomicrobiales</taxon>
        <taxon>Methylobacteriaceae</taxon>
        <taxon>Microvirga</taxon>
    </lineage>
</organism>
<feature type="domain" description="Periplasmic binding protein" evidence="5">
    <location>
        <begin position="33"/>
        <end position="263"/>
    </location>
</feature>
<dbReference type="InterPro" id="IPR028082">
    <property type="entry name" value="Peripla_BP_I"/>
</dbReference>
<reference evidence="6" key="1">
    <citation type="submission" date="2016-07" db="EMBL/GenBank/DDBJ databases">
        <title>Microvirga ossetica sp. nov. a new species of rhizobia isolated from root nodules of the legume species Vicia alpestris Steven originated from North Ossetia region in the Caucasus.</title>
        <authorList>
            <person name="Safronova V.I."/>
            <person name="Kuznetsova I.G."/>
            <person name="Sazanova A.L."/>
            <person name="Belimov A."/>
            <person name="Andronov E."/>
            <person name="Osledkin Y.S."/>
            <person name="Onishchuk O.P."/>
            <person name="Kurchak O.N."/>
            <person name="Shaposhnikov A.I."/>
            <person name="Willems A."/>
            <person name="Tikhonovich I.A."/>
        </authorList>
    </citation>
    <scope>NUCLEOTIDE SEQUENCE [LARGE SCALE GENOMIC DNA]</scope>
    <source>
        <strain evidence="6">V5/3M</strain>
    </source>
</reference>
<dbReference type="SUPFAM" id="SSF53822">
    <property type="entry name" value="Periplasmic binding protein-like I"/>
    <property type="match status" value="1"/>
</dbReference>
<dbReference type="Pfam" id="PF13407">
    <property type="entry name" value="Peripla_BP_4"/>
    <property type="match status" value="1"/>
</dbReference>
<dbReference type="Gene3D" id="3.40.50.2300">
    <property type="match status" value="2"/>
</dbReference>
<dbReference type="EMBL" id="CP016616">
    <property type="protein sequence ID" value="ANY77251.1"/>
    <property type="molecule type" value="Genomic_DNA"/>
</dbReference>
<evidence type="ECO:0000256" key="2">
    <source>
        <dbReference type="ARBA" id="ARBA00007639"/>
    </source>
</evidence>
<evidence type="ECO:0000256" key="4">
    <source>
        <dbReference type="SAM" id="SignalP"/>
    </source>
</evidence>
<dbReference type="OrthoDB" id="3837830at2"/>
<sequence>MLSSLRSFLGIGAMALATVAASSSIALAEKAKIGVSIPAATHGWTGGLNYHTKRTVDALRKAYPDLEFVITTADSATKQVNDIEDLVAVQKINALVVLPFESDPLTEPVKEAKKQGVFVTTVDRGLSEEGIEDLYVGGNNPEYGRIAAEYFKTKLKGKGKVVVMRGIPTAIDNIRIDAFKKALDGTGVQVLDMQYANWNPDKGFEVMQDYLQRFPQIDGVWAGDDDAALGAIEAISQAGRDKGMIVLGGSGMNKVFKRIMDGDKLIDADIFYPPTLIIPAIGATAMKFATGAPVSGRWVLGSPLITKENAEQYYFPESPY</sequence>
<accession>A0A1B2EBB3</accession>
<dbReference type="PANTHER" id="PTHR46847">
    <property type="entry name" value="D-ALLOSE-BINDING PERIPLASMIC PROTEIN-RELATED"/>
    <property type="match status" value="1"/>
</dbReference>
<gene>
    <name evidence="6" type="ORF">BB934_02645</name>
</gene>
<evidence type="ECO:0000259" key="5">
    <source>
        <dbReference type="Pfam" id="PF13407"/>
    </source>
</evidence>
<keyword evidence="3 4" id="KW-0732">Signal</keyword>
<proteinExistence type="inferred from homology"/>
<dbReference type="AlphaFoldDB" id="A0A1B2EBB3"/>
<dbReference type="InterPro" id="IPR025997">
    <property type="entry name" value="SBP_2_dom"/>
</dbReference>
<comment type="similarity">
    <text evidence="2">Belongs to the bacterial solute-binding protein 2 family.</text>
</comment>
<evidence type="ECO:0000313" key="6">
    <source>
        <dbReference type="EMBL" id="ANY77251.1"/>
    </source>
</evidence>
<dbReference type="GO" id="GO:0030246">
    <property type="term" value="F:carbohydrate binding"/>
    <property type="evidence" value="ECO:0007669"/>
    <property type="project" value="UniProtKB-ARBA"/>
</dbReference>
<dbReference type="KEGG" id="moc:BB934_02645"/>
<protein>
    <submittedName>
        <fullName evidence="6">ABC transporter substrate-binding protein</fullName>
    </submittedName>
</protein>
<feature type="signal peptide" evidence="4">
    <location>
        <begin position="1"/>
        <end position="28"/>
    </location>
</feature>
<feature type="chain" id="PRO_5008535915" evidence="4">
    <location>
        <begin position="29"/>
        <end position="320"/>
    </location>
</feature>